<keyword evidence="2" id="KW-1185">Reference proteome</keyword>
<name>A0AAE3H6Z1_9BACT</name>
<evidence type="ECO:0000313" key="1">
    <source>
        <dbReference type="EMBL" id="MCP9766022.1"/>
    </source>
</evidence>
<dbReference type="AlphaFoldDB" id="A0AAE3H6Z1"/>
<reference evidence="1 2" key="1">
    <citation type="submission" date="2018-11" db="EMBL/GenBank/DDBJ databases">
        <title>Novel bacteria species description.</title>
        <authorList>
            <person name="Han J.-H."/>
        </authorList>
    </citation>
    <scope>NUCLEOTIDE SEQUENCE [LARGE SCALE GENOMIC DNA]</scope>
    <source>
        <strain evidence="1 2">KCTC23259</strain>
    </source>
</reference>
<dbReference type="SUPFAM" id="SSF48537">
    <property type="entry name" value="Phospholipase C/P1 nuclease"/>
    <property type="match status" value="1"/>
</dbReference>
<protein>
    <submittedName>
        <fullName evidence="1">S1/P1 Nuclease</fullName>
    </submittedName>
</protein>
<dbReference type="InterPro" id="IPR008947">
    <property type="entry name" value="PLipase_C/P1_nuclease_dom_sf"/>
</dbReference>
<accession>A0AAE3H6Z1</accession>
<gene>
    <name evidence="1" type="ORF">EGI31_24050</name>
</gene>
<organism evidence="1 2">
    <name type="scientific">Lacihabitans soyangensis</name>
    <dbReference type="NCBI Taxonomy" id="869394"/>
    <lineage>
        <taxon>Bacteria</taxon>
        <taxon>Pseudomonadati</taxon>
        <taxon>Bacteroidota</taxon>
        <taxon>Cytophagia</taxon>
        <taxon>Cytophagales</taxon>
        <taxon>Leadbetterellaceae</taxon>
        <taxon>Lacihabitans</taxon>
    </lineage>
</organism>
<dbReference type="CDD" id="cd10981">
    <property type="entry name" value="ZnPC_S1P1"/>
    <property type="match status" value="1"/>
</dbReference>
<comment type="caution">
    <text evidence="1">The sequence shown here is derived from an EMBL/GenBank/DDBJ whole genome shotgun (WGS) entry which is preliminary data.</text>
</comment>
<evidence type="ECO:0000313" key="2">
    <source>
        <dbReference type="Proteomes" id="UP001204144"/>
    </source>
</evidence>
<dbReference type="EMBL" id="RJUF01000194">
    <property type="protein sequence ID" value="MCP9766022.1"/>
    <property type="molecule type" value="Genomic_DNA"/>
</dbReference>
<dbReference type="Gene3D" id="1.10.575.10">
    <property type="entry name" value="P1 Nuclease"/>
    <property type="match status" value="1"/>
</dbReference>
<proteinExistence type="predicted"/>
<dbReference type="Proteomes" id="UP001204144">
    <property type="component" value="Unassembled WGS sequence"/>
</dbReference>
<dbReference type="GO" id="GO:0016788">
    <property type="term" value="F:hydrolase activity, acting on ester bonds"/>
    <property type="evidence" value="ECO:0007669"/>
    <property type="project" value="InterPro"/>
</dbReference>
<sequence>MKRIGLISVATLFVVFLSSWGMWGHYAINQSAIFSLPQPIAQFFYRHIDFISEGGNLPDVRKYSHLKDKAENPRHFIDIEDFGDIPFDSIRTRKWDEKSLQKWGNLPWFMSDTYKSLVNSMKNGRRTETLFSAAELGHYLADAHMPLHTSSNHDGQLTNQRGIHAHWEALLVERYAKGYNLKVGPATYITNVDAEIWNIIRDTHILVDTLLAIDRKLRSEFPADQLYEKDKDGKVVKNKFGQWVFTKEYSELLHKSLNGMVEKQMRKSIQQVSNFWYTAWVDAGKPDLLAMEQPELFKRTNKQYKKDVKIWQGGQLPYQYMEKEY</sequence>
<dbReference type="RefSeq" id="WP_255039730.1">
    <property type="nucleotide sequence ID" value="NZ_RJUF01000194.1"/>
</dbReference>